<organism evidence="2 3">
    <name type="scientific">Collinsella ihumii</name>
    <dbReference type="NCBI Taxonomy" id="1720204"/>
    <lineage>
        <taxon>Bacteria</taxon>
        <taxon>Bacillati</taxon>
        <taxon>Actinomycetota</taxon>
        <taxon>Coriobacteriia</taxon>
        <taxon>Coriobacteriales</taxon>
        <taxon>Coriobacteriaceae</taxon>
        <taxon>Collinsella</taxon>
    </lineage>
</organism>
<dbReference type="CDD" id="cd01990">
    <property type="entry name" value="LarE-like"/>
    <property type="match status" value="1"/>
</dbReference>
<dbReference type="PANTHER" id="PTHR43169">
    <property type="entry name" value="EXSB FAMILY PROTEIN"/>
    <property type="match status" value="1"/>
</dbReference>
<evidence type="ECO:0000256" key="1">
    <source>
        <dbReference type="PIRSR" id="PIRSR006661-1"/>
    </source>
</evidence>
<reference evidence="2" key="1">
    <citation type="journal article" date="2021" name="PeerJ">
        <title>Extensive microbial diversity within the chicken gut microbiome revealed by metagenomics and culture.</title>
        <authorList>
            <person name="Gilroy R."/>
            <person name="Ravi A."/>
            <person name="Getino M."/>
            <person name="Pursley I."/>
            <person name="Horton D.L."/>
            <person name="Alikhan N.F."/>
            <person name="Baker D."/>
            <person name="Gharbi K."/>
            <person name="Hall N."/>
            <person name="Watson M."/>
            <person name="Adriaenssens E.M."/>
            <person name="Foster-Nyarko E."/>
            <person name="Jarju S."/>
            <person name="Secka A."/>
            <person name="Antonio M."/>
            <person name="Oren A."/>
            <person name="Chaudhuri R.R."/>
            <person name="La Ragione R."/>
            <person name="Hildebrand F."/>
            <person name="Pallen M.J."/>
        </authorList>
    </citation>
    <scope>NUCLEOTIDE SEQUENCE</scope>
    <source>
        <strain evidence="2">ChiGjej2B2-7701</strain>
    </source>
</reference>
<reference evidence="2" key="2">
    <citation type="submission" date="2021-09" db="EMBL/GenBank/DDBJ databases">
        <authorList>
            <person name="Gilroy R."/>
        </authorList>
    </citation>
    <scope>NUCLEOTIDE SEQUENCE</scope>
    <source>
        <strain evidence="2">ChiGjej2B2-7701</strain>
    </source>
</reference>
<dbReference type="Gene3D" id="3.40.50.620">
    <property type="entry name" value="HUPs"/>
    <property type="match status" value="1"/>
</dbReference>
<dbReference type="InterPro" id="IPR014729">
    <property type="entry name" value="Rossmann-like_a/b/a_fold"/>
</dbReference>
<accession>A0A921IS39</accession>
<dbReference type="EMBL" id="DYVF01000059">
    <property type="protein sequence ID" value="HJG31743.1"/>
    <property type="molecule type" value="Genomic_DNA"/>
</dbReference>
<sequence>MESQLDQLVALLDSYGRVAVGYSGGVDSAFLAAVCARHLPDRAALIHLVNPFMGTPERAAYERDARRFGLPVFEIAIDPLSVPEVAANPQDRCYHCKRASFREIVATARERGFDVVVDGSNADDASDFRPGMRALTELDVRSPLMETGWHKAEEREMLKRWGFEVWNMPAGACLATRIPCGEPLDTGKLELVRACEDALHAHGLKQVRVRLVAGTVRVEASDEDLAEARAAEGASLPQDILDSLRGAGAAGIDPVWHRYTHGSMNA</sequence>
<dbReference type="InterPro" id="IPR052188">
    <property type="entry name" value="Ni-pincer_cofactor_biosynth"/>
</dbReference>
<evidence type="ECO:0000313" key="2">
    <source>
        <dbReference type="EMBL" id="HJG31743.1"/>
    </source>
</evidence>
<proteinExistence type="predicted"/>
<protein>
    <submittedName>
        <fullName evidence="2">ATP-dependent sacrificial sulfur transferase LarE</fullName>
    </submittedName>
</protein>
<dbReference type="PIRSF" id="PIRSF006661">
    <property type="entry name" value="PP-lp_UCP006661"/>
    <property type="match status" value="1"/>
</dbReference>
<dbReference type="PANTHER" id="PTHR43169:SF2">
    <property type="entry name" value="NAD_GMP SYNTHASE DOMAIN-CONTAINING PROTEIN"/>
    <property type="match status" value="1"/>
</dbReference>
<dbReference type="AlphaFoldDB" id="A0A921IS39"/>
<comment type="caution">
    <text evidence="2">The sequence shown here is derived from an EMBL/GenBank/DDBJ whole genome shotgun (WGS) entry which is preliminary data.</text>
</comment>
<dbReference type="SUPFAM" id="SSF52402">
    <property type="entry name" value="Adenine nucleotide alpha hydrolases-like"/>
    <property type="match status" value="1"/>
</dbReference>
<feature type="active site" description="Nucleophile and sulfur donor" evidence="1">
    <location>
        <position position="173"/>
    </location>
</feature>
<keyword evidence="2" id="KW-0808">Transferase</keyword>
<dbReference type="InterPro" id="IPR005232">
    <property type="entry name" value="LarE"/>
</dbReference>
<evidence type="ECO:0000313" key="3">
    <source>
        <dbReference type="Proteomes" id="UP000746751"/>
    </source>
</evidence>
<dbReference type="Proteomes" id="UP000746751">
    <property type="component" value="Unassembled WGS sequence"/>
</dbReference>
<dbReference type="GO" id="GO:0016783">
    <property type="term" value="F:sulfurtransferase activity"/>
    <property type="evidence" value="ECO:0007669"/>
    <property type="project" value="InterPro"/>
</dbReference>
<name>A0A921IS39_9ACTN</name>
<gene>
    <name evidence="2" type="ORF">K8U80_10180</name>
</gene>